<keyword evidence="3" id="KW-1185">Reference proteome</keyword>
<keyword evidence="1" id="KW-1133">Transmembrane helix</keyword>
<proteinExistence type="predicted"/>
<keyword evidence="1" id="KW-0812">Transmembrane</keyword>
<feature type="transmembrane region" description="Helical" evidence="1">
    <location>
        <begin position="165"/>
        <end position="187"/>
    </location>
</feature>
<evidence type="ECO:0000256" key="1">
    <source>
        <dbReference type="SAM" id="Phobius"/>
    </source>
</evidence>
<reference evidence="2" key="1">
    <citation type="submission" date="2021-06" db="EMBL/GenBank/DDBJ databases">
        <authorList>
            <person name="Kallberg Y."/>
            <person name="Tangrot J."/>
            <person name="Rosling A."/>
        </authorList>
    </citation>
    <scope>NUCLEOTIDE SEQUENCE</scope>
    <source>
        <strain evidence="2">AZ414A</strain>
    </source>
</reference>
<organism evidence="2 3">
    <name type="scientific">Diversispora eburnea</name>
    <dbReference type="NCBI Taxonomy" id="1213867"/>
    <lineage>
        <taxon>Eukaryota</taxon>
        <taxon>Fungi</taxon>
        <taxon>Fungi incertae sedis</taxon>
        <taxon>Mucoromycota</taxon>
        <taxon>Glomeromycotina</taxon>
        <taxon>Glomeromycetes</taxon>
        <taxon>Diversisporales</taxon>
        <taxon>Diversisporaceae</taxon>
        <taxon>Diversispora</taxon>
    </lineage>
</organism>
<sequence>MANATTSEECKITGDGDLVGVGVRISVYIQMLLAIIKVTKRGNQVIETMVIGMITSLALVISAIHQRKTAYLHYLLLIEVSQIVSMMIAMIYVAIMFDGNKGIKKKAFRIGILFVIVTLFTLCYNIWVWATVKWKMADEECGDQVKIFILNAQIDPTGWFRNFSLAMNCIGLVLVPITLYYVILWIATIETTIRKNLVSNIWGWNFGQVAAMTVAFVDLANALILFDLKEGEEDEIEYPRAYNQLLILKKNTEQIMEKDNRIEDYL</sequence>
<evidence type="ECO:0000313" key="3">
    <source>
        <dbReference type="Proteomes" id="UP000789706"/>
    </source>
</evidence>
<dbReference type="Proteomes" id="UP000789706">
    <property type="component" value="Unassembled WGS sequence"/>
</dbReference>
<feature type="transmembrane region" description="Helical" evidence="1">
    <location>
        <begin position="71"/>
        <end position="95"/>
    </location>
</feature>
<evidence type="ECO:0000313" key="2">
    <source>
        <dbReference type="EMBL" id="CAG8433578.1"/>
    </source>
</evidence>
<dbReference type="EMBL" id="CAJVPK010000017">
    <property type="protein sequence ID" value="CAG8433578.1"/>
    <property type="molecule type" value="Genomic_DNA"/>
</dbReference>
<protein>
    <submittedName>
        <fullName evidence="2">10899_t:CDS:1</fullName>
    </submittedName>
</protein>
<dbReference type="OrthoDB" id="3351993at2759"/>
<comment type="caution">
    <text evidence="2">The sequence shown here is derived from an EMBL/GenBank/DDBJ whole genome shotgun (WGS) entry which is preliminary data.</text>
</comment>
<feature type="transmembrane region" description="Helical" evidence="1">
    <location>
        <begin position="107"/>
        <end position="130"/>
    </location>
</feature>
<gene>
    <name evidence="2" type="ORF">DEBURN_LOCUS498</name>
</gene>
<keyword evidence="1" id="KW-0472">Membrane</keyword>
<accession>A0A9N8V3J4</accession>
<name>A0A9N8V3J4_9GLOM</name>
<feature type="transmembrane region" description="Helical" evidence="1">
    <location>
        <begin position="48"/>
        <end position="65"/>
    </location>
</feature>
<dbReference type="AlphaFoldDB" id="A0A9N8V3J4"/>